<gene>
    <name evidence="2" type="ORF">DPMN_027738</name>
</gene>
<proteinExistence type="predicted"/>
<name>A0A9D4LU31_DREPO</name>
<feature type="region of interest" description="Disordered" evidence="1">
    <location>
        <begin position="79"/>
        <end position="111"/>
    </location>
</feature>
<organism evidence="2 3">
    <name type="scientific">Dreissena polymorpha</name>
    <name type="common">Zebra mussel</name>
    <name type="synonym">Mytilus polymorpha</name>
    <dbReference type="NCBI Taxonomy" id="45954"/>
    <lineage>
        <taxon>Eukaryota</taxon>
        <taxon>Metazoa</taxon>
        <taxon>Spiralia</taxon>
        <taxon>Lophotrochozoa</taxon>
        <taxon>Mollusca</taxon>
        <taxon>Bivalvia</taxon>
        <taxon>Autobranchia</taxon>
        <taxon>Heteroconchia</taxon>
        <taxon>Euheterodonta</taxon>
        <taxon>Imparidentia</taxon>
        <taxon>Neoheterodontei</taxon>
        <taxon>Myida</taxon>
        <taxon>Dreissenoidea</taxon>
        <taxon>Dreissenidae</taxon>
        <taxon>Dreissena</taxon>
    </lineage>
</organism>
<keyword evidence="3" id="KW-1185">Reference proteome</keyword>
<comment type="caution">
    <text evidence="2">The sequence shown here is derived from an EMBL/GenBank/DDBJ whole genome shotgun (WGS) entry which is preliminary data.</text>
</comment>
<evidence type="ECO:0000313" key="3">
    <source>
        <dbReference type="Proteomes" id="UP000828390"/>
    </source>
</evidence>
<reference evidence="2" key="2">
    <citation type="submission" date="2020-11" db="EMBL/GenBank/DDBJ databases">
        <authorList>
            <person name="McCartney M.A."/>
            <person name="Auch B."/>
            <person name="Kono T."/>
            <person name="Mallez S."/>
            <person name="Becker A."/>
            <person name="Gohl D.M."/>
            <person name="Silverstein K.A.T."/>
            <person name="Koren S."/>
            <person name="Bechman K.B."/>
            <person name="Herman A."/>
            <person name="Abrahante J.E."/>
            <person name="Garbe J."/>
        </authorList>
    </citation>
    <scope>NUCLEOTIDE SEQUENCE</scope>
    <source>
        <strain evidence="2">Duluth1</strain>
        <tissue evidence="2">Whole animal</tissue>
    </source>
</reference>
<accession>A0A9D4LU31</accession>
<evidence type="ECO:0000256" key="1">
    <source>
        <dbReference type="SAM" id="MobiDB-lite"/>
    </source>
</evidence>
<reference evidence="2" key="1">
    <citation type="journal article" date="2019" name="bioRxiv">
        <title>The Genome of the Zebra Mussel, Dreissena polymorpha: A Resource for Invasive Species Research.</title>
        <authorList>
            <person name="McCartney M.A."/>
            <person name="Auch B."/>
            <person name="Kono T."/>
            <person name="Mallez S."/>
            <person name="Zhang Y."/>
            <person name="Obille A."/>
            <person name="Becker A."/>
            <person name="Abrahante J.E."/>
            <person name="Garbe J."/>
            <person name="Badalamenti J.P."/>
            <person name="Herman A."/>
            <person name="Mangelson H."/>
            <person name="Liachko I."/>
            <person name="Sullivan S."/>
            <person name="Sone E.D."/>
            <person name="Koren S."/>
            <person name="Silverstein K.A.T."/>
            <person name="Beckman K.B."/>
            <person name="Gohl D.M."/>
        </authorList>
    </citation>
    <scope>NUCLEOTIDE SEQUENCE</scope>
    <source>
        <strain evidence="2">Duluth1</strain>
        <tissue evidence="2">Whole animal</tissue>
    </source>
</reference>
<protein>
    <submittedName>
        <fullName evidence="2">Uncharacterized protein</fullName>
    </submittedName>
</protein>
<evidence type="ECO:0000313" key="2">
    <source>
        <dbReference type="EMBL" id="KAH3864713.1"/>
    </source>
</evidence>
<dbReference type="Proteomes" id="UP000828390">
    <property type="component" value="Unassembled WGS sequence"/>
</dbReference>
<dbReference type="EMBL" id="JAIWYP010000002">
    <property type="protein sequence ID" value="KAH3864713.1"/>
    <property type="molecule type" value="Genomic_DNA"/>
</dbReference>
<sequence>MLSHNDHAHEEQWRFILHWLSRWGEFVWDQIIADTVVSLSHTRGKNGNTIDLSTTRRLDIRIRIGFKLIDQASSSLQILSNTGTENENPDEDPATVFEDHDNETGATDEDE</sequence>
<dbReference type="AlphaFoldDB" id="A0A9D4LU31"/>